<proteinExistence type="predicted"/>
<protein>
    <submittedName>
        <fullName evidence="1">Uncharacterized protein</fullName>
    </submittedName>
</protein>
<organism evidence="1">
    <name type="scientific">marine metagenome</name>
    <dbReference type="NCBI Taxonomy" id="408172"/>
    <lineage>
        <taxon>unclassified sequences</taxon>
        <taxon>metagenomes</taxon>
        <taxon>ecological metagenomes</taxon>
    </lineage>
</organism>
<sequence>QPVKLTLAYKIPKRLGEQLLHVTLKDGSGKRIERKVLKASGAGEIEVQFDVPKDLQGNQASFAAFIGAEFAKNLQHLSSKPIGIK</sequence>
<gene>
    <name evidence="1" type="ORF">METZ01_LOCUS398429</name>
</gene>
<reference evidence="1" key="1">
    <citation type="submission" date="2018-05" db="EMBL/GenBank/DDBJ databases">
        <authorList>
            <person name="Lanie J.A."/>
            <person name="Ng W.-L."/>
            <person name="Kazmierczak K.M."/>
            <person name="Andrzejewski T.M."/>
            <person name="Davidsen T.M."/>
            <person name="Wayne K.J."/>
            <person name="Tettelin H."/>
            <person name="Glass J.I."/>
            <person name="Rusch D."/>
            <person name="Podicherti R."/>
            <person name="Tsui H.-C.T."/>
            <person name="Winkler M.E."/>
        </authorList>
    </citation>
    <scope>NUCLEOTIDE SEQUENCE</scope>
</reference>
<accession>A0A382VHS2</accession>
<feature type="non-terminal residue" evidence="1">
    <location>
        <position position="1"/>
    </location>
</feature>
<dbReference type="AlphaFoldDB" id="A0A382VHS2"/>
<name>A0A382VHS2_9ZZZZ</name>
<evidence type="ECO:0000313" key="1">
    <source>
        <dbReference type="EMBL" id="SVD45575.1"/>
    </source>
</evidence>
<dbReference type="EMBL" id="UINC01151776">
    <property type="protein sequence ID" value="SVD45575.1"/>
    <property type="molecule type" value="Genomic_DNA"/>
</dbReference>